<feature type="region of interest" description="Disordered" evidence="1">
    <location>
        <begin position="257"/>
        <end position="282"/>
    </location>
</feature>
<feature type="compositionally biased region" description="Basic and acidic residues" evidence="1">
    <location>
        <begin position="404"/>
        <end position="418"/>
    </location>
</feature>
<dbReference type="EMBL" id="PEDP01000586">
    <property type="protein sequence ID" value="POS85493.1"/>
    <property type="molecule type" value="Genomic_DNA"/>
</dbReference>
<feature type="compositionally biased region" description="Polar residues" evidence="1">
    <location>
        <begin position="456"/>
        <end position="466"/>
    </location>
</feature>
<keyword evidence="3" id="KW-1185">Reference proteome</keyword>
<protein>
    <submittedName>
        <fullName evidence="2">Uncharacterized protein</fullName>
    </submittedName>
</protein>
<evidence type="ECO:0000313" key="2">
    <source>
        <dbReference type="EMBL" id="POS85493.1"/>
    </source>
</evidence>
<dbReference type="GO" id="GO:0007131">
    <property type="term" value="P:reciprocal meiotic recombination"/>
    <property type="evidence" value="ECO:0007669"/>
    <property type="project" value="InterPro"/>
</dbReference>
<organism evidence="2 3">
    <name type="scientific">Erysiphe pulchra</name>
    <dbReference type="NCBI Taxonomy" id="225359"/>
    <lineage>
        <taxon>Eukaryota</taxon>
        <taxon>Fungi</taxon>
        <taxon>Dikarya</taxon>
        <taxon>Ascomycota</taxon>
        <taxon>Pezizomycotina</taxon>
        <taxon>Leotiomycetes</taxon>
        <taxon>Erysiphales</taxon>
        <taxon>Erysiphaceae</taxon>
        <taxon>Erysiphe</taxon>
    </lineage>
</organism>
<comment type="caution">
    <text evidence="2">The sequence shown here is derived from an EMBL/GenBank/DDBJ whole genome shotgun (WGS) entry which is preliminary data.</text>
</comment>
<dbReference type="Proteomes" id="UP000237438">
    <property type="component" value="Unassembled WGS sequence"/>
</dbReference>
<evidence type="ECO:0000313" key="3">
    <source>
        <dbReference type="Proteomes" id="UP000237438"/>
    </source>
</evidence>
<gene>
    <name evidence="2" type="ORF">EPUL_001989</name>
</gene>
<feature type="region of interest" description="Disordered" evidence="1">
    <location>
        <begin position="389"/>
        <end position="500"/>
    </location>
</feature>
<name>A0A2S4PTZ7_9PEZI</name>
<dbReference type="OrthoDB" id="5360255at2759"/>
<evidence type="ECO:0000256" key="1">
    <source>
        <dbReference type="SAM" id="MobiDB-lite"/>
    </source>
</evidence>
<feature type="compositionally biased region" description="Basic residues" evidence="1">
    <location>
        <begin position="420"/>
        <end position="432"/>
    </location>
</feature>
<proteinExistence type="predicted"/>
<dbReference type="AlphaFoldDB" id="A0A2S4PTZ7"/>
<accession>A0A2S4PTZ7</accession>
<dbReference type="InterPro" id="IPR004354">
    <property type="entry name" value="Meiotic_Rec114"/>
</dbReference>
<dbReference type="STRING" id="225359.A0A2S4PTZ7"/>
<reference evidence="2 3" key="1">
    <citation type="submission" date="2017-10" db="EMBL/GenBank/DDBJ databases">
        <title>Development of genomic resources for the powdery mildew, Erysiphe pulchra.</title>
        <authorList>
            <person name="Wadl P.A."/>
            <person name="Mack B.M."/>
            <person name="Moore G."/>
            <person name="Beltz S.B."/>
        </authorList>
    </citation>
    <scope>NUCLEOTIDE SEQUENCE [LARGE SCALE GENOMIC DNA]</scope>
    <source>
        <strain evidence="2">Cflorida</strain>
    </source>
</reference>
<sequence length="608" mass="68096">MSSQIPDPVWASFPLVKFSHHTGPNGTRSYTWTHINYRNDLEFTLRDVRVVDENGNYETRAWMKITGGVEVLESQDLSQLVNFCQEFSSPTAGEHPIDTVVKSPFLAMKYPKTTETVRRIQVKFRRESDFAQAVQMLMRLGLSVLDKDASTSMPAIKATVLTSEPSKSSNCNAKTSIPRSSSLGLMLAPGNGSSFGISKSSSDKSYLNHTAINSIISGDCGHAPEVNFSVSSTNRSFSSNPTGSTIIATSSSYQKEGSCQPTFSSQSQTGYQNQGNSQPNIPNSCLSIAELSKKTNIQLSSIQPQDNENIYHSENKLQQLEPSLIYWPQISDENTWEPQLIDNFSVQITSGSPENEDQSLALNDQKIKMPPRRILPFSKHPHYDEIPTIPVEYLPPLPKPTPVARKELNQPKKREIVQKKGAKKPVRQKSKAVRNIGNAQQQNSSTLSDDDSSTTITAQESPNLSKKPTIPTKRNIPVKKRSVPNRQTENNKRPKMISQGTQTLNFIEQNSKFAEKIDNDTCLHLVDSTLASKKSPENKSKSAESSKIDCEDQDAHNNLWRTPRYDEADDETRYALIQDFICENLENQNFLQLCKDIEFSWQRICLGR</sequence>
<dbReference type="Pfam" id="PF03525">
    <property type="entry name" value="Meiotic_rec114"/>
    <property type="match status" value="1"/>
</dbReference>